<feature type="region of interest" description="Disordered" evidence="4">
    <location>
        <begin position="476"/>
        <end position="534"/>
    </location>
</feature>
<sequence length="563" mass="64144">MPPIRSRNSQNSIEQEGRIQLAIQAYRNSEIPSIRETARRFNVPDRSLRRRLAGITFRKDTRANGYKLTTNEEQSLLQWILSMDTRGSAPRPSVVRDMANILLSERGGGVVGSRWVYNYTNRHEELKSRYSRRYNYQRAKCEDPRIIQPWFELIRRTIDENGIQPEDIYNFDETGFSMGLIATAKVITRAEYYGRRSVLQPGNREWVTSIECVNSTGFILPPCIIFKSTTYQQYAWFDDIPNNWRIEISQNGWTTDEISLRWLEKLFIPATTSRTRGKYRLLVLDGHGSHLTPYFDRLCFENNIIPICMPPHSSHLLQPLDIGCFAPLKRAYGGLIERKARLAVNHIDKLDFLAVFPQARAEAFKPVTIQNAFAAAGLVPYNPDRVISKLDIQLRTPTPPGIRSGSQSSAWSPKTPANLKQLNRQASSIKALLKRRSQTPPTPTNIAIDQLLKGYQLSLHTNAILLQENRDLRSENEIQKQKRKKTTQRVAHTEGFTGQEARESMNQANKAPNTALAEPATSASQPITRAPPRCSDCHKIGHRRTQCLIGLIARNLELIAMVV</sequence>
<dbReference type="Pfam" id="PF03184">
    <property type="entry name" value="DDE_1"/>
    <property type="match status" value="1"/>
</dbReference>
<dbReference type="GO" id="GO:0005634">
    <property type="term" value="C:nucleus"/>
    <property type="evidence" value="ECO:0007669"/>
    <property type="project" value="UniProtKB-SubCell"/>
</dbReference>
<dbReference type="Gene3D" id="3.30.420.10">
    <property type="entry name" value="Ribonuclease H-like superfamily/Ribonuclease H"/>
    <property type="match status" value="1"/>
</dbReference>
<gene>
    <name evidence="6" type="ORF">PHISCL_10221</name>
</gene>
<evidence type="ECO:0000313" key="6">
    <source>
        <dbReference type="EMBL" id="RJE17442.1"/>
    </source>
</evidence>
<evidence type="ECO:0000256" key="4">
    <source>
        <dbReference type="SAM" id="MobiDB-lite"/>
    </source>
</evidence>
<feature type="domain" description="HTH CENPB-type" evidence="5">
    <location>
        <begin position="60"/>
        <end position="129"/>
    </location>
</feature>
<protein>
    <submittedName>
        <fullName evidence="6">Pogo transposable element</fullName>
    </submittedName>
</protein>
<dbReference type="InterPro" id="IPR036397">
    <property type="entry name" value="RNaseH_sf"/>
</dbReference>
<evidence type="ECO:0000256" key="2">
    <source>
        <dbReference type="ARBA" id="ARBA00023125"/>
    </source>
</evidence>
<proteinExistence type="predicted"/>
<evidence type="ECO:0000256" key="1">
    <source>
        <dbReference type="ARBA" id="ARBA00004123"/>
    </source>
</evidence>
<dbReference type="InterPro" id="IPR007889">
    <property type="entry name" value="HTH_Psq"/>
</dbReference>
<dbReference type="PANTHER" id="PTHR19303:SF62">
    <property type="entry name" value="HTH CENPB-TYPE DOMAIN-CONTAINING PROTEIN-RELATED"/>
    <property type="match status" value="1"/>
</dbReference>
<dbReference type="InterPro" id="IPR004875">
    <property type="entry name" value="DDE_SF_endonuclease_dom"/>
</dbReference>
<evidence type="ECO:0000259" key="5">
    <source>
        <dbReference type="PROSITE" id="PS51253"/>
    </source>
</evidence>
<dbReference type="PANTHER" id="PTHR19303">
    <property type="entry name" value="TRANSPOSON"/>
    <property type="match status" value="1"/>
</dbReference>
<dbReference type="InterPro" id="IPR050863">
    <property type="entry name" value="CenT-Element_Derived"/>
</dbReference>
<comment type="caution">
    <text evidence="6">The sequence shown here is derived from an EMBL/GenBank/DDBJ whole genome shotgun (WGS) entry which is preliminary data.</text>
</comment>
<dbReference type="InterPro" id="IPR006600">
    <property type="entry name" value="HTH_CenpB_DNA-bd_dom"/>
</dbReference>
<evidence type="ECO:0000313" key="7">
    <source>
        <dbReference type="Proteomes" id="UP000266188"/>
    </source>
</evidence>
<dbReference type="Proteomes" id="UP000266188">
    <property type="component" value="Unassembled WGS sequence"/>
</dbReference>
<keyword evidence="2" id="KW-0238">DNA-binding</keyword>
<dbReference type="AlphaFoldDB" id="A0A3A2Z2Y9"/>
<keyword evidence="7" id="KW-1185">Reference proteome</keyword>
<keyword evidence="3" id="KW-0539">Nucleus</keyword>
<dbReference type="SUPFAM" id="SSF46689">
    <property type="entry name" value="Homeodomain-like"/>
    <property type="match status" value="1"/>
</dbReference>
<dbReference type="EMBL" id="MVGC01000955">
    <property type="protein sequence ID" value="RJE17442.1"/>
    <property type="molecule type" value="Genomic_DNA"/>
</dbReference>
<feature type="region of interest" description="Disordered" evidence="4">
    <location>
        <begin position="397"/>
        <end position="416"/>
    </location>
</feature>
<dbReference type="InterPro" id="IPR009057">
    <property type="entry name" value="Homeodomain-like_sf"/>
</dbReference>
<reference evidence="7" key="1">
    <citation type="submission" date="2017-02" db="EMBL/GenBank/DDBJ databases">
        <authorList>
            <person name="Tafer H."/>
            <person name="Lopandic K."/>
        </authorList>
    </citation>
    <scope>NUCLEOTIDE SEQUENCE [LARGE SCALE GENOMIC DNA]</scope>
    <source>
        <strain evidence="7">CBS 366.77</strain>
    </source>
</reference>
<accession>A0A3A2Z2Y9</accession>
<dbReference type="STRING" id="2070753.A0A3A2Z2Y9"/>
<name>A0A3A2Z2Y9_9EURO</name>
<dbReference type="GO" id="GO:0003677">
    <property type="term" value="F:DNA binding"/>
    <property type="evidence" value="ECO:0007669"/>
    <property type="project" value="UniProtKB-KW"/>
</dbReference>
<organism evidence="6 7">
    <name type="scientific">Aspergillus sclerotialis</name>
    <dbReference type="NCBI Taxonomy" id="2070753"/>
    <lineage>
        <taxon>Eukaryota</taxon>
        <taxon>Fungi</taxon>
        <taxon>Dikarya</taxon>
        <taxon>Ascomycota</taxon>
        <taxon>Pezizomycotina</taxon>
        <taxon>Eurotiomycetes</taxon>
        <taxon>Eurotiomycetidae</taxon>
        <taxon>Eurotiales</taxon>
        <taxon>Aspergillaceae</taxon>
        <taxon>Aspergillus</taxon>
        <taxon>Aspergillus subgen. Polypaecilum</taxon>
    </lineage>
</organism>
<evidence type="ECO:0000256" key="3">
    <source>
        <dbReference type="ARBA" id="ARBA00023242"/>
    </source>
</evidence>
<dbReference type="Pfam" id="PF03221">
    <property type="entry name" value="HTH_Tnp_Tc5"/>
    <property type="match status" value="1"/>
</dbReference>
<dbReference type="Pfam" id="PF05225">
    <property type="entry name" value="HTH_psq"/>
    <property type="match status" value="1"/>
</dbReference>
<dbReference type="PROSITE" id="PS51253">
    <property type="entry name" value="HTH_CENPB"/>
    <property type="match status" value="1"/>
</dbReference>
<dbReference type="OrthoDB" id="4324149at2759"/>
<comment type="subcellular location">
    <subcellularLocation>
        <location evidence="1">Nucleus</location>
    </subcellularLocation>
</comment>